<reference evidence="4" key="1">
    <citation type="submission" date="2022-11" db="UniProtKB">
        <authorList>
            <consortium name="WormBaseParasite"/>
        </authorList>
    </citation>
    <scope>IDENTIFICATION</scope>
</reference>
<keyword evidence="3" id="KW-1185">Reference proteome</keyword>
<evidence type="ECO:0000259" key="2">
    <source>
        <dbReference type="Pfam" id="PF01826"/>
    </source>
</evidence>
<dbReference type="GO" id="GO:0004867">
    <property type="term" value="F:serine-type endopeptidase inhibitor activity"/>
    <property type="evidence" value="ECO:0007669"/>
    <property type="project" value="UniProtKB-KW"/>
</dbReference>
<accession>A0A915Q157</accession>
<sequence>MNGRPNCGPNEEWTPFCASGCELTCDDIEPVICYKRCYRPRCQCIKHKNIRRNKDGKCVPINECP</sequence>
<dbReference type="Pfam" id="PF01826">
    <property type="entry name" value="TIL"/>
    <property type="match status" value="1"/>
</dbReference>
<dbReference type="SUPFAM" id="SSF57567">
    <property type="entry name" value="Serine protease inhibitors"/>
    <property type="match status" value="1"/>
</dbReference>
<dbReference type="CDD" id="cd19941">
    <property type="entry name" value="TIL"/>
    <property type="match status" value="1"/>
</dbReference>
<evidence type="ECO:0000313" key="3">
    <source>
        <dbReference type="Proteomes" id="UP000887581"/>
    </source>
</evidence>
<proteinExistence type="predicted"/>
<dbReference type="InterPro" id="IPR002919">
    <property type="entry name" value="TIL_dom"/>
</dbReference>
<dbReference type="Gene3D" id="2.10.25.10">
    <property type="entry name" value="Laminin"/>
    <property type="match status" value="1"/>
</dbReference>
<protein>
    <submittedName>
        <fullName evidence="4">TIL domain-containing protein</fullName>
    </submittedName>
</protein>
<organism evidence="3 4">
    <name type="scientific">Setaria digitata</name>
    <dbReference type="NCBI Taxonomy" id="48799"/>
    <lineage>
        <taxon>Eukaryota</taxon>
        <taxon>Metazoa</taxon>
        <taxon>Ecdysozoa</taxon>
        <taxon>Nematoda</taxon>
        <taxon>Chromadorea</taxon>
        <taxon>Rhabditida</taxon>
        <taxon>Spirurina</taxon>
        <taxon>Spiruromorpha</taxon>
        <taxon>Filarioidea</taxon>
        <taxon>Setariidae</taxon>
        <taxon>Setaria</taxon>
    </lineage>
</organism>
<name>A0A915Q157_9BILA</name>
<feature type="domain" description="TIL" evidence="2">
    <location>
        <begin position="7"/>
        <end position="64"/>
    </location>
</feature>
<dbReference type="AlphaFoldDB" id="A0A915Q157"/>
<dbReference type="WBParaSite" id="sdigi.contig440.g8340.t1">
    <property type="protein sequence ID" value="sdigi.contig440.g8340.t1"/>
    <property type="gene ID" value="sdigi.contig440.g8340"/>
</dbReference>
<evidence type="ECO:0000256" key="1">
    <source>
        <dbReference type="ARBA" id="ARBA00022900"/>
    </source>
</evidence>
<keyword evidence="1" id="KW-0646">Protease inhibitor</keyword>
<dbReference type="Proteomes" id="UP000887581">
    <property type="component" value="Unplaced"/>
</dbReference>
<keyword evidence="1" id="KW-0722">Serine protease inhibitor</keyword>
<dbReference type="InterPro" id="IPR036084">
    <property type="entry name" value="Ser_inhib-like_sf"/>
</dbReference>
<evidence type="ECO:0000313" key="4">
    <source>
        <dbReference type="WBParaSite" id="sdigi.contig440.g8340.t1"/>
    </source>
</evidence>